<organism evidence="2 3">
    <name type="scientific">Orchesella cincta</name>
    <name type="common">Springtail</name>
    <name type="synonym">Podura cincta</name>
    <dbReference type="NCBI Taxonomy" id="48709"/>
    <lineage>
        <taxon>Eukaryota</taxon>
        <taxon>Metazoa</taxon>
        <taxon>Ecdysozoa</taxon>
        <taxon>Arthropoda</taxon>
        <taxon>Hexapoda</taxon>
        <taxon>Collembola</taxon>
        <taxon>Entomobryomorpha</taxon>
        <taxon>Entomobryoidea</taxon>
        <taxon>Orchesellidae</taxon>
        <taxon>Orchesellinae</taxon>
        <taxon>Orchesella</taxon>
    </lineage>
</organism>
<dbReference type="InterPro" id="IPR053169">
    <property type="entry name" value="MUG_Protein"/>
</dbReference>
<protein>
    <submittedName>
        <fullName evidence="2">Mannan endo-1,6-alpha-mannosidase DCW1</fullName>
    </submittedName>
</protein>
<proteinExistence type="predicted"/>
<dbReference type="Pfam" id="PF03663">
    <property type="entry name" value="Glyco_hydro_76"/>
    <property type="match status" value="1"/>
</dbReference>
<dbReference type="Gene3D" id="1.50.10.20">
    <property type="match status" value="1"/>
</dbReference>
<dbReference type="InterPro" id="IPR005198">
    <property type="entry name" value="Glyco_hydro_76"/>
</dbReference>
<feature type="signal peptide" evidence="1">
    <location>
        <begin position="1"/>
        <end position="21"/>
    </location>
</feature>
<keyword evidence="3" id="KW-1185">Reference proteome</keyword>
<dbReference type="EMBL" id="LJIJ01000867">
    <property type="protein sequence ID" value="ODM94051.1"/>
    <property type="molecule type" value="Genomic_DNA"/>
</dbReference>
<evidence type="ECO:0000313" key="2">
    <source>
        <dbReference type="EMBL" id="ODM94051.1"/>
    </source>
</evidence>
<dbReference type="PANTHER" id="PTHR47791:SF3">
    <property type="entry name" value="MEIOTICALLY UP-REGULATED GENE 191 PROTEIN"/>
    <property type="match status" value="1"/>
</dbReference>
<comment type="caution">
    <text evidence="2">The sequence shown here is derived from an EMBL/GenBank/DDBJ whole genome shotgun (WGS) entry which is preliminary data.</text>
</comment>
<keyword evidence="1" id="KW-0732">Signal</keyword>
<dbReference type="AlphaFoldDB" id="A0A1D2MMF9"/>
<name>A0A1D2MMF9_ORCCI</name>
<dbReference type="InterPro" id="IPR008928">
    <property type="entry name" value="6-hairpin_glycosidase_sf"/>
</dbReference>
<evidence type="ECO:0000313" key="3">
    <source>
        <dbReference type="Proteomes" id="UP000094527"/>
    </source>
</evidence>
<evidence type="ECO:0000256" key="1">
    <source>
        <dbReference type="SAM" id="SignalP"/>
    </source>
</evidence>
<feature type="chain" id="PRO_5008904261" evidence="1">
    <location>
        <begin position="22"/>
        <end position="467"/>
    </location>
</feature>
<accession>A0A1D2MMF9</accession>
<dbReference type="OrthoDB" id="8249190at2759"/>
<dbReference type="GO" id="GO:0005975">
    <property type="term" value="P:carbohydrate metabolic process"/>
    <property type="evidence" value="ECO:0007669"/>
    <property type="project" value="InterPro"/>
</dbReference>
<dbReference type="Proteomes" id="UP000094527">
    <property type="component" value="Unassembled WGS sequence"/>
</dbReference>
<dbReference type="SUPFAM" id="SSF48208">
    <property type="entry name" value="Six-hairpin glycosidases"/>
    <property type="match status" value="1"/>
</dbReference>
<reference evidence="2 3" key="1">
    <citation type="journal article" date="2016" name="Genome Biol. Evol.">
        <title>Gene Family Evolution Reflects Adaptation to Soil Environmental Stressors in the Genome of the Collembolan Orchesella cincta.</title>
        <authorList>
            <person name="Faddeeva-Vakhrusheva A."/>
            <person name="Derks M.F."/>
            <person name="Anvar S.Y."/>
            <person name="Agamennone V."/>
            <person name="Suring W."/>
            <person name="Smit S."/>
            <person name="van Straalen N.M."/>
            <person name="Roelofs D."/>
        </authorList>
    </citation>
    <scope>NUCLEOTIDE SEQUENCE [LARGE SCALE GENOMIC DNA]</scope>
    <source>
        <tissue evidence="2">Mixed pool</tissue>
    </source>
</reference>
<dbReference type="PANTHER" id="PTHR47791">
    <property type="entry name" value="MEIOTICALLY UP-REGULATED GENE 191 PROTEIN"/>
    <property type="match status" value="1"/>
</dbReference>
<sequence length="467" mass="52411">MDSRHFLVLFLVGVSFETGSAQICNIHCDALDPAQAINTREAASVQIFGRTIRLYISDSDNMGWADISNGSPTDEVWIDRSFNAGFEWEGPLGHTTIPTGMQNWRTLMYNVDNPSGQQIGALRACGKAGDRDDIACTSWARSTVNAETRVDAAATAMMQFYNGKLFSTAGWWNGANCLTALLDYFKITGSQTYRNVIDEIFERNKDEAFGNFLNDYIDDVLWWGLAWVNAYDLTGNTKYLDMAKINSDYGWSFKDNHCGGGLWWSTDKDYKNAIPNELFIKLAAALHNRIPGDTMYLSQSVEVWNWFKNSGMINQENLINDGLTDDCQNNERIAWSYNQGVILGGLLELHKATNDQSYIDEAKKIVEAVFRSDQLTPNGILTDYGCEPGDCGGDVPTFKGVFVRNLAELNRFLPDKPYTSWLQTQANSIWENNRNTLNQFGLRWAGTFDKVDAARHQSAFEAFVAAV</sequence>
<dbReference type="STRING" id="48709.A0A1D2MMF9"/>
<gene>
    <name evidence="2" type="ORF">Ocin01_12623</name>
</gene>